<sequence length="141" mass="14755">MNRTADWTLLVGRLALIALYTSSAIGKFGALDQTAAMIGGKGLPFPAALAFIAAAAELIGALCIAAGYYTRCAAIGLIVYTVIVTVAFHAFWGLEGTARFGQYIHFMKNVGLTGAFVIIAGVGAGAYSLDAVRARQPRRIN</sequence>
<evidence type="ECO:0000256" key="7">
    <source>
        <dbReference type="SAM" id="Phobius"/>
    </source>
</evidence>
<dbReference type="RefSeq" id="WP_057857963.1">
    <property type="nucleotide sequence ID" value="NZ_LLYB01000057.1"/>
</dbReference>
<dbReference type="AlphaFoldDB" id="A0A0R3N5S9"/>
<evidence type="ECO:0000256" key="2">
    <source>
        <dbReference type="ARBA" id="ARBA00006679"/>
    </source>
</evidence>
<comment type="subcellular location">
    <subcellularLocation>
        <location evidence="1">Cell membrane</location>
        <topology evidence="1">Multi-pass membrane protein</topology>
    </subcellularLocation>
</comment>
<name>A0A0R3N5S9_9BRAD</name>
<dbReference type="InterPro" id="IPR051907">
    <property type="entry name" value="DoxX-like_oxidoreductase"/>
</dbReference>
<dbReference type="Proteomes" id="UP000051660">
    <property type="component" value="Unassembled WGS sequence"/>
</dbReference>
<accession>A0A0R3N5S9</accession>
<evidence type="ECO:0000313" key="8">
    <source>
        <dbReference type="EMBL" id="KRR25293.1"/>
    </source>
</evidence>
<keyword evidence="5 7" id="KW-1133">Transmembrane helix</keyword>
<feature type="transmembrane region" description="Helical" evidence="7">
    <location>
        <begin position="48"/>
        <end position="68"/>
    </location>
</feature>
<dbReference type="GO" id="GO:0005886">
    <property type="term" value="C:plasma membrane"/>
    <property type="evidence" value="ECO:0007669"/>
    <property type="project" value="UniProtKB-SubCell"/>
</dbReference>
<dbReference type="PANTHER" id="PTHR33452">
    <property type="entry name" value="OXIDOREDUCTASE CATD-RELATED"/>
    <property type="match status" value="1"/>
</dbReference>
<gene>
    <name evidence="8" type="ORF">CQ14_09840</name>
</gene>
<comment type="similarity">
    <text evidence="2">Belongs to the DoxX family.</text>
</comment>
<evidence type="ECO:0000256" key="1">
    <source>
        <dbReference type="ARBA" id="ARBA00004651"/>
    </source>
</evidence>
<evidence type="ECO:0008006" key="10">
    <source>
        <dbReference type="Google" id="ProtNLM"/>
    </source>
</evidence>
<evidence type="ECO:0000256" key="3">
    <source>
        <dbReference type="ARBA" id="ARBA00022475"/>
    </source>
</evidence>
<feature type="transmembrane region" description="Helical" evidence="7">
    <location>
        <begin position="106"/>
        <end position="129"/>
    </location>
</feature>
<keyword evidence="6 7" id="KW-0472">Membrane</keyword>
<keyword evidence="3" id="KW-1003">Cell membrane</keyword>
<dbReference type="InterPro" id="IPR032808">
    <property type="entry name" value="DoxX"/>
</dbReference>
<reference evidence="8 9" key="1">
    <citation type="submission" date="2014-03" db="EMBL/GenBank/DDBJ databases">
        <title>Bradyrhizobium valentinum sp. nov., isolated from effective nodules of Lupinus mariae-josephae, a lupine endemic of basic-lime soils in Eastern Spain.</title>
        <authorList>
            <person name="Duran D."/>
            <person name="Rey L."/>
            <person name="Navarro A."/>
            <person name="Busquets A."/>
            <person name="Imperial J."/>
            <person name="Ruiz-Argueso T."/>
        </authorList>
    </citation>
    <scope>NUCLEOTIDE SEQUENCE [LARGE SCALE GENOMIC DNA]</scope>
    <source>
        <strain evidence="8 9">CCBAU 23086</strain>
    </source>
</reference>
<organism evidence="8 9">
    <name type="scientific">Bradyrhizobium lablabi</name>
    <dbReference type="NCBI Taxonomy" id="722472"/>
    <lineage>
        <taxon>Bacteria</taxon>
        <taxon>Pseudomonadati</taxon>
        <taxon>Pseudomonadota</taxon>
        <taxon>Alphaproteobacteria</taxon>
        <taxon>Hyphomicrobiales</taxon>
        <taxon>Nitrobacteraceae</taxon>
        <taxon>Bradyrhizobium</taxon>
    </lineage>
</organism>
<evidence type="ECO:0000256" key="6">
    <source>
        <dbReference type="ARBA" id="ARBA00023136"/>
    </source>
</evidence>
<protein>
    <recommendedName>
        <fullName evidence="10">Oxidoreductase</fullName>
    </recommendedName>
</protein>
<dbReference type="PANTHER" id="PTHR33452:SF1">
    <property type="entry name" value="INNER MEMBRANE PROTEIN YPHA-RELATED"/>
    <property type="match status" value="1"/>
</dbReference>
<keyword evidence="4 7" id="KW-0812">Transmembrane</keyword>
<evidence type="ECO:0000256" key="4">
    <source>
        <dbReference type="ARBA" id="ARBA00022692"/>
    </source>
</evidence>
<dbReference type="EMBL" id="LLYB01000057">
    <property type="protein sequence ID" value="KRR25293.1"/>
    <property type="molecule type" value="Genomic_DNA"/>
</dbReference>
<evidence type="ECO:0000256" key="5">
    <source>
        <dbReference type="ARBA" id="ARBA00022989"/>
    </source>
</evidence>
<dbReference type="Pfam" id="PF07681">
    <property type="entry name" value="DoxX"/>
    <property type="match status" value="1"/>
</dbReference>
<evidence type="ECO:0000313" key="9">
    <source>
        <dbReference type="Proteomes" id="UP000051660"/>
    </source>
</evidence>
<feature type="transmembrane region" description="Helical" evidence="7">
    <location>
        <begin position="75"/>
        <end position="94"/>
    </location>
</feature>
<comment type="caution">
    <text evidence="8">The sequence shown here is derived from an EMBL/GenBank/DDBJ whole genome shotgun (WGS) entry which is preliminary data.</text>
</comment>
<proteinExistence type="inferred from homology"/>